<evidence type="ECO:0000256" key="7">
    <source>
        <dbReference type="ARBA" id="ARBA00023160"/>
    </source>
</evidence>
<dbReference type="Proteomes" id="UP000050969">
    <property type="component" value="Unassembled WGS sequence"/>
</dbReference>
<dbReference type="SUPFAM" id="SSF54637">
    <property type="entry name" value="Thioesterase/thiol ester dehydrase-isomerase"/>
    <property type="match status" value="2"/>
</dbReference>
<reference evidence="10 11" key="1">
    <citation type="journal article" date="2015" name="Genome Announc.">
        <title>Expanding the biotechnology potential of lactobacilli through comparative genomics of 213 strains and associated genera.</title>
        <authorList>
            <person name="Sun Z."/>
            <person name="Harris H.M."/>
            <person name="McCann A."/>
            <person name="Guo C."/>
            <person name="Argimon S."/>
            <person name="Zhang W."/>
            <person name="Yang X."/>
            <person name="Jeffery I.B."/>
            <person name="Cooney J.C."/>
            <person name="Kagawa T.F."/>
            <person name="Liu W."/>
            <person name="Song Y."/>
            <person name="Salvetti E."/>
            <person name="Wrobel A."/>
            <person name="Rasinkangas P."/>
            <person name="Parkhill J."/>
            <person name="Rea M.C."/>
            <person name="O'Sullivan O."/>
            <person name="Ritari J."/>
            <person name="Douillard F.P."/>
            <person name="Paul Ross R."/>
            <person name="Yang R."/>
            <person name="Briner A.E."/>
            <person name="Felis G.E."/>
            <person name="de Vos W.M."/>
            <person name="Barrangou R."/>
            <person name="Klaenhammer T.R."/>
            <person name="Caufield P.W."/>
            <person name="Cui Y."/>
            <person name="Zhang H."/>
            <person name="O'Toole P.W."/>
        </authorList>
    </citation>
    <scope>NUCLEOTIDE SEQUENCE [LARGE SCALE GENOMIC DNA]</scope>
    <source>
        <strain evidence="10 11">DSM 24301</strain>
    </source>
</reference>
<keyword evidence="4" id="KW-0276">Fatty acid metabolism</keyword>
<dbReference type="Pfam" id="PF01643">
    <property type="entry name" value="Acyl-ACP_TE"/>
    <property type="match status" value="1"/>
</dbReference>
<evidence type="ECO:0000256" key="4">
    <source>
        <dbReference type="ARBA" id="ARBA00022832"/>
    </source>
</evidence>
<dbReference type="Gene3D" id="3.10.129.10">
    <property type="entry name" value="Hotdog Thioesterase"/>
    <property type="match status" value="1"/>
</dbReference>
<dbReference type="PANTHER" id="PTHR31727">
    <property type="entry name" value="OLEOYL-ACYL CARRIER PROTEIN THIOESTERASE 1, CHLOROPLASTIC"/>
    <property type="match status" value="1"/>
</dbReference>
<keyword evidence="2" id="KW-0444">Lipid biosynthesis</keyword>
<evidence type="ECO:0000259" key="9">
    <source>
        <dbReference type="Pfam" id="PF20791"/>
    </source>
</evidence>
<evidence type="ECO:0000256" key="2">
    <source>
        <dbReference type="ARBA" id="ARBA00022516"/>
    </source>
</evidence>
<evidence type="ECO:0000256" key="6">
    <source>
        <dbReference type="ARBA" id="ARBA00023098"/>
    </source>
</evidence>
<evidence type="ECO:0000259" key="8">
    <source>
        <dbReference type="Pfam" id="PF01643"/>
    </source>
</evidence>
<proteinExistence type="inferred from homology"/>
<dbReference type="Pfam" id="PF20791">
    <property type="entry name" value="Acyl-ACP_TE_C"/>
    <property type="match status" value="1"/>
</dbReference>
<keyword evidence="3" id="KW-0378">Hydrolase</keyword>
<keyword evidence="11" id="KW-1185">Reference proteome</keyword>
<dbReference type="GO" id="GO:0000036">
    <property type="term" value="F:acyl carrier activity"/>
    <property type="evidence" value="ECO:0007669"/>
    <property type="project" value="TreeGrafter"/>
</dbReference>
<evidence type="ECO:0000256" key="1">
    <source>
        <dbReference type="ARBA" id="ARBA00006500"/>
    </source>
</evidence>
<name>A0A0R2MWX3_9LACO</name>
<dbReference type="InterPro" id="IPR049427">
    <property type="entry name" value="Acyl-ACP_TE_C"/>
</dbReference>
<dbReference type="InterPro" id="IPR045023">
    <property type="entry name" value="FATA/B"/>
</dbReference>
<accession>A0A0R2MWX3</accession>
<keyword evidence="7" id="KW-0275">Fatty acid biosynthesis</keyword>
<organism evidence="10 11">
    <name type="scientific">Lacticaseibacillus saniviri JCM 17471 = DSM 24301</name>
    <dbReference type="NCBI Taxonomy" id="1293598"/>
    <lineage>
        <taxon>Bacteria</taxon>
        <taxon>Bacillati</taxon>
        <taxon>Bacillota</taxon>
        <taxon>Bacilli</taxon>
        <taxon>Lactobacillales</taxon>
        <taxon>Lactobacillaceae</taxon>
        <taxon>Lacticaseibacillus</taxon>
    </lineage>
</organism>
<evidence type="ECO:0000256" key="5">
    <source>
        <dbReference type="ARBA" id="ARBA00022946"/>
    </source>
</evidence>
<protein>
    <submittedName>
        <fullName evidence="10">Acyl-ACP thioesterase</fullName>
    </submittedName>
</protein>
<comment type="caution">
    <text evidence="10">The sequence shown here is derived from an EMBL/GenBank/DDBJ whole genome shotgun (WGS) entry which is preliminary data.</text>
</comment>
<evidence type="ECO:0000313" key="11">
    <source>
        <dbReference type="Proteomes" id="UP000050969"/>
    </source>
</evidence>
<dbReference type="CDD" id="cd00586">
    <property type="entry name" value="4HBT"/>
    <property type="match status" value="2"/>
</dbReference>
<feature type="domain" description="Acyl-ACP thioesterase-like C-terminal" evidence="9">
    <location>
        <begin position="148"/>
        <end position="240"/>
    </location>
</feature>
<dbReference type="PANTHER" id="PTHR31727:SF6">
    <property type="entry name" value="OLEOYL-ACYL CARRIER PROTEIN THIOESTERASE 1, CHLOROPLASTIC"/>
    <property type="match status" value="1"/>
</dbReference>
<feature type="domain" description="Acyl-ACP thioesterase N-terminal hotdog" evidence="8">
    <location>
        <begin position="2"/>
        <end position="127"/>
    </location>
</feature>
<keyword evidence="6" id="KW-0443">Lipid metabolism</keyword>
<dbReference type="AlphaFoldDB" id="A0A0R2MWX3"/>
<comment type="similarity">
    <text evidence="1">Belongs to the acyl-ACP thioesterase family.</text>
</comment>
<gene>
    <name evidence="10" type="ORF">IV56_GL001803</name>
</gene>
<dbReference type="RefSeq" id="WP_056992429.1">
    <property type="nucleotide sequence ID" value="NZ_JQCE01000006.1"/>
</dbReference>
<dbReference type="InterPro" id="IPR029069">
    <property type="entry name" value="HotDog_dom_sf"/>
</dbReference>
<sequence>MEYSEQYRVPFFFGTTKGTISLSTLVNIMLLTSEHQLDEHDAGVPALAELGAGWVITQYHITVNRMPEVEELVEVGTAARSYNRFLTYRDYWINDADGNRLATIEGTWVMMDLETRKLLPIKAEIVNRVGAEEATTVKRFPRIQKIENETIRAPYRVRYFDIDSNGHVNNAHYFDWMEDSLGAEWLQQHELVSIDIRYEREVAYGDETPIAVAELVSETETRHKIMSGDVVNAEAQMTWRSL</sequence>
<dbReference type="STRING" id="1293598.IV56_GL001803"/>
<evidence type="ECO:0000256" key="3">
    <source>
        <dbReference type="ARBA" id="ARBA00022801"/>
    </source>
</evidence>
<dbReference type="PATRIC" id="fig|1293598.4.peg.1877"/>
<evidence type="ECO:0000313" key="10">
    <source>
        <dbReference type="EMBL" id="KRO18007.1"/>
    </source>
</evidence>
<dbReference type="GO" id="GO:0016297">
    <property type="term" value="F:fatty acyl-[ACP] hydrolase activity"/>
    <property type="evidence" value="ECO:0007669"/>
    <property type="project" value="InterPro"/>
</dbReference>
<dbReference type="InterPro" id="IPR002864">
    <property type="entry name" value="Acyl-ACP_thioesterase_NHD"/>
</dbReference>
<keyword evidence="5" id="KW-0809">Transit peptide</keyword>
<dbReference type="EMBL" id="JQCE01000006">
    <property type="protein sequence ID" value="KRO18007.1"/>
    <property type="molecule type" value="Genomic_DNA"/>
</dbReference>